<name>A0A1H8FRP4_9RHOB</name>
<keyword evidence="3" id="KW-1185">Reference proteome</keyword>
<dbReference type="SUPFAM" id="SSF53448">
    <property type="entry name" value="Nucleotide-diphospho-sugar transferases"/>
    <property type="match status" value="1"/>
</dbReference>
<sequence>MTQGGYTVVTTMKNEGAFLLEWVAHHKALGFDDIVLCTNDCEDTTAQMAVRLAKLGLVRHHETRYKPGQSIQRRALRQVMAYDEVSKAEWVYVCDADEFLASRVGDGSARALVASCSPDVEAVLVPWRCFGTDGVNAYEEGRITTQRTRANATSGPTHVPFAFPKSLFRADTIPLLSRLGVHAPVAAKTLDRELRRELPGGVAPIAGRSILHVQSDYSVAQVNHYQLRSRDSFLVKAARGKVNHTNSKIEFKYWARNDVAEESCDLIRRYDPEVERWMAELMEDRRLNTLHQRAVRWHQDKIKELQAQPEFQQMIDAIEALRSRIAAGERPPEDEDDSTADLEVEDDDEETRALDLAATRAA</sequence>
<organism evidence="2 3">
    <name type="scientific">Gemmobacter aquatilis</name>
    <dbReference type="NCBI Taxonomy" id="933059"/>
    <lineage>
        <taxon>Bacteria</taxon>
        <taxon>Pseudomonadati</taxon>
        <taxon>Pseudomonadota</taxon>
        <taxon>Alphaproteobacteria</taxon>
        <taxon>Rhodobacterales</taxon>
        <taxon>Paracoccaceae</taxon>
        <taxon>Gemmobacter</taxon>
    </lineage>
</organism>
<evidence type="ECO:0000313" key="3">
    <source>
        <dbReference type="Proteomes" id="UP000198761"/>
    </source>
</evidence>
<feature type="region of interest" description="Disordered" evidence="1">
    <location>
        <begin position="323"/>
        <end position="362"/>
    </location>
</feature>
<feature type="compositionally biased region" description="Acidic residues" evidence="1">
    <location>
        <begin position="332"/>
        <end position="350"/>
    </location>
</feature>
<dbReference type="STRING" id="933059.SAMN04488103_104243"/>
<gene>
    <name evidence="2" type="ORF">SAMN04488103_104243</name>
</gene>
<dbReference type="OrthoDB" id="4964299at2"/>
<proteinExistence type="predicted"/>
<dbReference type="EMBL" id="FOCE01000004">
    <property type="protein sequence ID" value="SEN34403.1"/>
    <property type="molecule type" value="Genomic_DNA"/>
</dbReference>
<protein>
    <submittedName>
        <fullName evidence="2">Glycosyl transferase family 2</fullName>
    </submittedName>
</protein>
<accession>A0A1H8FRP4</accession>
<dbReference type="AlphaFoldDB" id="A0A1H8FRP4"/>
<evidence type="ECO:0000256" key="1">
    <source>
        <dbReference type="SAM" id="MobiDB-lite"/>
    </source>
</evidence>
<reference evidence="2 3" key="1">
    <citation type="submission" date="2016-10" db="EMBL/GenBank/DDBJ databases">
        <authorList>
            <person name="de Groot N.N."/>
        </authorList>
    </citation>
    <scope>NUCLEOTIDE SEQUENCE [LARGE SCALE GENOMIC DNA]</scope>
    <source>
        <strain evidence="2 3">DSM 3857</strain>
    </source>
</reference>
<evidence type="ECO:0000313" key="2">
    <source>
        <dbReference type="EMBL" id="SEN34403.1"/>
    </source>
</evidence>
<dbReference type="GO" id="GO:0016740">
    <property type="term" value="F:transferase activity"/>
    <property type="evidence" value="ECO:0007669"/>
    <property type="project" value="UniProtKB-KW"/>
</dbReference>
<keyword evidence="2" id="KW-0808">Transferase</keyword>
<dbReference type="Pfam" id="PF13704">
    <property type="entry name" value="Glyco_tranf_2_4"/>
    <property type="match status" value="1"/>
</dbReference>
<dbReference type="Proteomes" id="UP000198761">
    <property type="component" value="Unassembled WGS sequence"/>
</dbReference>
<dbReference type="RefSeq" id="WP_091300762.1">
    <property type="nucleotide sequence ID" value="NZ_FOCE01000004.1"/>
</dbReference>
<dbReference type="InterPro" id="IPR029044">
    <property type="entry name" value="Nucleotide-diphossugar_trans"/>
</dbReference>